<organism evidence="1 2">
    <name type="scientific">Racocetra fulgida</name>
    <dbReference type="NCBI Taxonomy" id="60492"/>
    <lineage>
        <taxon>Eukaryota</taxon>
        <taxon>Fungi</taxon>
        <taxon>Fungi incertae sedis</taxon>
        <taxon>Mucoromycota</taxon>
        <taxon>Glomeromycotina</taxon>
        <taxon>Glomeromycetes</taxon>
        <taxon>Diversisporales</taxon>
        <taxon>Gigasporaceae</taxon>
        <taxon>Racocetra</taxon>
    </lineage>
</organism>
<gene>
    <name evidence="1" type="ORF">RFULGI_LOCUS9700</name>
</gene>
<accession>A0A9N9HI87</accession>
<protein>
    <submittedName>
        <fullName evidence="1">5667_t:CDS:1</fullName>
    </submittedName>
</protein>
<comment type="caution">
    <text evidence="1">The sequence shown here is derived from an EMBL/GenBank/DDBJ whole genome shotgun (WGS) entry which is preliminary data.</text>
</comment>
<sequence length="53" mass="6449">INKKDKDIYHYNKVPNYEYPDPNGDYALLNEESIVDFEMMYLNLEHQRLTQLL</sequence>
<feature type="non-terminal residue" evidence="1">
    <location>
        <position position="1"/>
    </location>
</feature>
<dbReference type="AlphaFoldDB" id="A0A9N9HI87"/>
<proteinExistence type="predicted"/>
<dbReference type="Proteomes" id="UP000789396">
    <property type="component" value="Unassembled WGS sequence"/>
</dbReference>
<dbReference type="EMBL" id="CAJVPZ010017915">
    <property type="protein sequence ID" value="CAG8683214.1"/>
    <property type="molecule type" value="Genomic_DNA"/>
</dbReference>
<evidence type="ECO:0000313" key="2">
    <source>
        <dbReference type="Proteomes" id="UP000789396"/>
    </source>
</evidence>
<reference evidence="1" key="1">
    <citation type="submission" date="2021-06" db="EMBL/GenBank/DDBJ databases">
        <authorList>
            <person name="Kallberg Y."/>
            <person name="Tangrot J."/>
            <person name="Rosling A."/>
        </authorList>
    </citation>
    <scope>NUCLEOTIDE SEQUENCE</scope>
    <source>
        <strain evidence="1">IN212</strain>
    </source>
</reference>
<evidence type="ECO:0000313" key="1">
    <source>
        <dbReference type="EMBL" id="CAG8683214.1"/>
    </source>
</evidence>
<name>A0A9N9HI87_9GLOM</name>
<keyword evidence="2" id="KW-1185">Reference proteome</keyword>